<proteinExistence type="predicted"/>
<organism evidence="2 3">
    <name type="scientific">Stylosanthes scabra</name>
    <dbReference type="NCBI Taxonomy" id="79078"/>
    <lineage>
        <taxon>Eukaryota</taxon>
        <taxon>Viridiplantae</taxon>
        <taxon>Streptophyta</taxon>
        <taxon>Embryophyta</taxon>
        <taxon>Tracheophyta</taxon>
        <taxon>Spermatophyta</taxon>
        <taxon>Magnoliopsida</taxon>
        <taxon>eudicotyledons</taxon>
        <taxon>Gunneridae</taxon>
        <taxon>Pentapetalae</taxon>
        <taxon>rosids</taxon>
        <taxon>fabids</taxon>
        <taxon>Fabales</taxon>
        <taxon>Fabaceae</taxon>
        <taxon>Papilionoideae</taxon>
        <taxon>50 kb inversion clade</taxon>
        <taxon>dalbergioids sensu lato</taxon>
        <taxon>Dalbergieae</taxon>
        <taxon>Pterocarpus clade</taxon>
        <taxon>Stylosanthes</taxon>
    </lineage>
</organism>
<dbReference type="Proteomes" id="UP001341840">
    <property type="component" value="Unassembled WGS sequence"/>
</dbReference>
<name>A0ABU6UIB6_9FABA</name>
<keyword evidence="3" id="KW-1185">Reference proteome</keyword>
<protein>
    <submittedName>
        <fullName evidence="2">Uncharacterized protein</fullName>
    </submittedName>
</protein>
<sequence>MKSKNLKLKKWAAIGRNNSREETDQDEIGNGPKRVGTLNGGDRLHTEVAAVTRESDPETELVCNRDRRIHLGNKRSMCFVILRKKMKKAFLAGHLHLECGCKYLPVPQVGAGPIWMDEAELHPAGSVGVMENSGASAVVESNRVVAEAKNNGASVGKAVVVVVDGLVKIGLESFPTTQTGRTAYPLRTHPRTSPCEQSPYIEMLQPVRWMVLPVRWMPPPSLSCPTNSSSRAPSSPSSATPMSRHIKREWDNRTQLGGRRSGVCRKSLNTWILHQTVLRQESAPACPNPPIKLLPVATKVWLRHNLNDDQVRCMSHSALIPWSDGVMLGPLDVLSHTCGRQECVDSHRLKHIIRTSDHQVRIGMAMGILGAGTTTPAPVYEISPRLRPISVMGPRL</sequence>
<evidence type="ECO:0000313" key="2">
    <source>
        <dbReference type="EMBL" id="MED6160452.1"/>
    </source>
</evidence>
<evidence type="ECO:0000313" key="3">
    <source>
        <dbReference type="Proteomes" id="UP001341840"/>
    </source>
</evidence>
<feature type="region of interest" description="Disordered" evidence="1">
    <location>
        <begin position="14"/>
        <end position="40"/>
    </location>
</feature>
<feature type="region of interest" description="Disordered" evidence="1">
    <location>
        <begin position="222"/>
        <end position="247"/>
    </location>
</feature>
<accession>A0ABU6UIB6</accession>
<reference evidence="2 3" key="1">
    <citation type="journal article" date="2023" name="Plants (Basel)">
        <title>Bridging the Gap: Combining Genomics and Transcriptomics Approaches to Understand Stylosanthes scabra, an Orphan Legume from the Brazilian Caatinga.</title>
        <authorList>
            <person name="Ferreira-Neto J.R.C."/>
            <person name="da Silva M.D."/>
            <person name="Binneck E."/>
            <person name="de Melo N.F."/>
            <person name="da Silva R.H."/>
            <person name="de Melo A.L.T.M."/>
            <person name="Pandolfi V."/>
            <person name="Bustamante F.O."/>
            <person name="Brasileiro-Vidal A.C."/>
            <person name="Benko-Iseppon A.M."/>
        </authorList>
    </citation>
    <scope>NUCLEOTIDE SEQUENCE [LARGE SCALE GENOMIC DNA]</scope>
    <source>
        <tissue evidence="2">Leaves</tissue>
    </source>
</reference>
<gene>
    <name evidence="2" type="ORF">PIB30_051632</name>
</gene>
<evidence type="ECO:0000256" key="1">
    <source>
        <dbReference type="SAM" id="MobiDB-lite"/>
    </source>
</evidence>
<comment type="caution">
    <text evidence="2">The sequence shown here is derived from an EMBL/GenBank/DDBJ whole genome shotgun (WGS) entry which is preliminary data.</text>
</comment>
<feature type="compositionally biased region" description="Low complexity" evidence="1">
    <location>
        <begin position="223"/>
        <end position="243"/>
    </location>
</feature>
<dbReference type="EMBL" id="JASCZI010121196">
    <property type="protein sequence ID" value="MED6160452.1"/>
    <property type="molecule type" value="Genomic_DNA"/>
</dbReference>